<evidence type="ECO:0000313" key="9">
    <source>
        <dbReference type="EMBL" id="KAK8002207.1"/>
    </source>
</evidence>
<evidence type="ECO:0000256" key="3">
    <source>
        <dbReference type="ARBA" id="ARBA00022989"/>
    </source>
</evidence>
<feature type="transmembrane region" description="Helical" evidence="7">
    <location>
        <begin position="51"/>
        <end position="69"/>
    </location>
</feature>
<dbReference type="Proteomes" id="UP001396898">
    <property type="component" value="Unassembled WGS sequence"/>
</dbReference>
<feature type="transmembrane region" description="Helical" evidence="7">
    <location>
        <begin position="246"/>
        <end position="267"/>
    </location>
</feature>
<keyword evidence="10" id="KW-1185">Reference proteome</keyword>
<evidence type="ECO:0000256" key="5">
    <source>
        <dbReference type="ARBA" id="ARBA00038359"/>
    </source>
</evidence>
<evidence type="ECO:0000259" key="8">
    <source>
        <dbReference type="Pfam" id="PF20684"/>
    </source>
</evidence>
<feature type="region of interest" description="Disordered" evidence="6">
    <location>
        <begin position="316"/>
        <end position="360"/>
    </location>
</feature>
<evidence type="ECO:0000256" key="6">
    <source>
        <dbReference type="SAM" id="MobiDB-lite"/>
    </source>
</evidence>
<dbReference type="PANTHER" id="PTHR33048">
    <property type="entry name" value="PTH11-LIKE INTEGRAL MEMBRANE PROTEIN (AFU_ORTHOLOGUE AFUA_5G11245)"/>
    <property type="match status" value="1"/>
</dbReference>
<feature type="transmembrane region" description="Helical" evidence="7">
    <location>
        <begin position="12"/>
        <end position="30"/>
    </location>
</feature>
<keyword evidence="3 7" id="KW-1133">Transmembrane helix</keyword>
<feature type="transmembrane region" description="Helical" evidence="7">
    <location>
        <begin position="287"/>
        <end position="309"/>
    </location>
</feature>
<protein>
    <recommendedName>
        <fullName evidence="8">Rhodopsin domain-containing protein</fullName>
    </recommendedName>
</protein>
<keyword evidence="4 7" id="KW-0472">Membrane</keyword>
<evidence type="ECO:0000313" key="10">
    <source>
        <dbReference type="Proteomes" id="UP001396898"/>
    </source>
</evidence>
<dbReference type="PANTHER" id="PTHR33048:SF92">
    <property type="entry name" value="INTEGRAL MEMBRANE PROTEIN"/>
    <property type="match status" value="1"/>
</dbReference>
<feature type="domain" description="Rhodopsin" evidence="8">
    <location>
        <begin position="30"/>
        <end position="219"/>
    </location>
</feature>
<comment type="caution">
    <text evidence="9">The sequence shown here is derived from an EMBL/GenBank/DDBJ whole genome shotgun (WGS) entry which is preliminary data.</text>
</comment>
<sequence>MVYHDIDIPLPAFIAIDWTGMTLALLPLLLRFWLRYKENKAQPWTRNVSDGLVVLSWLAGIVLISINAWKNMLRYRYIHYPDQSQLYYMVPRSQSAHLLYVSWVSLFFIYISLWAAKFALLAFFAGVLLPVDGGGTSVQQRGWIRVVLVSCTVFTAATFGLHTALLTAWCRPVSSNWNIDGQLCSAVHDINSVTISTVANIATDLAILSLPLIALFTKSRERRVLMATDALQLQEQPVAVIGRAELTGVAFVVAMSALSITAALARFVTLKLVQHVPRANITHTIDVWALVEIVASLMAVSLPTLRVFVRRRRTRRSGGLPRRPGEGCSSQVSMVSRKRCASMTGSSRTDSGAGVMVPSQ</sequence>
<dbReference type="InterPro" id="IPR049326">
    <property type="entry name" value="Rhodopsin_dom_fungi"/>
</dbReference>
<reference evidence="9 10" key="1">
    <citation type="submission" date="2023-01" db="EMBL/GenBank/DDBJ databases">
        <title>Analysis of 21 Apiospora genomes using comparative genomics revels a genus with tremendous synthesis potential of carbohydrate active enzymes and secondary metabolites.</title>
        <authorList>
            <person name="Sorensen T."/>
        </authorList>
    </citation>
    <scope>NUCLEOTIDE SEQUENCE [LARGE SCALE GENOMIC DNA]</scope>
    <source>
        <strain evidence="9 10">CBS 20057</strain>
    </source>
</reference>
<evidence type="ECO:0000256" key="1">
    <source>
        <dbReference type="ARBA" id="ARBA00004141"/>
    </source>
</evidence>
<proteinExistence type="inferred from homology"/>
<dbReference type="EMBL" id="JAQQWI010000018">
    <property type="protein sequence ID" value="KAK8002207.1"/>
    <property type="molecule type" value="Genomic_DNA"/>
</dbReference>
<dbReference type="InterPro" id="IPR052337">
    <property type="entry name" value="SAT4-like"/>
</dbReference>
<organism evidence="9 10">
    <name type="scientific">Apiospora marii</name>
    <dbReference type="NCBI Taxonomy" id="335849"/>
    <lineage>
        <taxon>Eukaryota</taxon>
        <taxon>Fungi</taxon>
        <taxon>Dikarya</taxon>
        <taxon>Ascomycota</taxon>
        <taxon>Pezizomycotina</taxon>
        <taxon>Sordariomycetes</taxon>
        <taxon>Xylariomycetidae</taxon>
        <taxon>Amphisphaeriales</taxon>
        <taxon>Apiosporaceae</taxon>
        <taxon>Apiospora</taxon>
    </lineage>
</organism>
<evidence type="ECO:0000256" key="7">
    <source>
        <dbReference type="SAM" id="Phobius"/>
    </source>
</evidence>
<evidence type="ECO:0000256" key="4">
    <source>
        <dbReference type="ARBA" id="ARBA00023136"/>
    </source>
</evidence>
<feature type="transmembrane region" description="Helical" evidence="7">
    <location>
        <begin position="143"/>
        <end position="169"/>
    </location>
</feature>
<gene>
    <name evidence="9" type="ORF">PG991_014429</name>
</gene>
<keyword evidence="2 7" id="KW-0812">Transmembrane</keyword>
<accession>A0ABR1R9M0</accession>
<comment type="similarity">
    <text evidence="5">Belongs to the SAT4 family.</text>
</comment>
<dbReference type="Pfam" id="PF20684">
    <property type="entry name" value="Fung_rhodopsin"/>
    <property type="match status" value="1"/>
</dbReference>
<feature type="transmembrane region" description="Helical" evidence="7">
    <location>
        <begin position="195"/>
        <end position="216"/>
    </location>
</feature>
<evidence type="ECO:0000256" key="2">
    <source>
        <dbReference type="ARBA" id="ARBA00022692"/>
    </source>
</evidence>
<comment type="subcellular location">
    <subcellularLocation>
        <location evidence="1">Membrane</location>
        <topology evidence="1">Multi-pass membrane protein</topology>
    </subcellularLocation>
</comment>
<feature type="transmembrane region" description="Helical" evidence="7">
    <location>
        <begin position="107"/>
        <end position="131"/>
    </location>
</feature>
<name>A0ABR1R9M0_9PEZI</name>